<evidence type="ECO:0000256" key="4">
    <source>
        <dbReference type="ARBA" id="ARBA00023163"/>
    </source>
</evidence>
<evidence type="ECO:0000256" key="1">
    <source>
        <dbReference type="ARBA" id="ARBA00004123"/>
    </source>
</evidence>
<dbReference type="SMR" id="A0A0K9P9H6"/>
<dbReference type="SMART" id="SM00717">
    <property type="entry name" value="SANT"/>
    <property type="match status" value="1"/>
</dbReference>
<evidence type="ECO:0000313" key="11">
    <source>
        <dbReference type="Proteomes" id="UP000036987"/>
    </source>
</evidence>
<evidence type="ECO:0000256" key="5">
    <source>
        <dbReference type="ARBA" id="ARBA00023242"/>
    </source>
</evidence>
<feature type="domain" description="Myb-like" evidence="7">
    <location>
        <begin position="119"/>
        <end position="171"/>
    </location>
</feature>
<organism evidence="10 11">
    <name type="scientific">Zostera marina</name>
    <name type="common">Eelgrass</name>
    <dbReference type="NCBI Taxonomy" id="29655"/>
    <lineage>
        <taxon>Eukaryota</taxon>
        <taxon>Viridiplantae</taxon>
        <taxon>Streptophyta</taxon>
        <taxon>Embryophyta</taxon>
        <taxon>Tracheophyta</taxon>
        <taxon>Spermatophyta</taxon>
        <taxon>Magnoliopsida</taxon>
        <taxon>Liliopsida</taxon>
        <taxon>Zosteraceae</taxon>
        <taxon>Zostera</taxon>
    </lineage>
</organism>
<dbReference type="PANTHER" id="PTHR44191">
    <property type="entry name" value="TRANSCRIPTION FACTOR KUA1"/>
    <property type="match status" value="1"/>
</dbReference>
<feature type="compositionally biased region" description="Acidic residues" evidence="6">
    <location>
        <begin position="92"/>
        <end position="105"/>
    </location>
</feature>
<dbReference type="GO" id="GO:0009744">
    <property type="term" value="P:response to sucrose"/>
    <property type="evidence" value="ECO:0007669"/>
    <property type="project" value="UniProtKB-ARBA"/>
</dbReference>
<dbReference type="PROSITE" id="PS51294">
    <property type="entry name" value="HTH_MYB"/>
    <property type="match status" value="1"/>
</dbReference>
<gene>
    <name evidence="10" type="ORF">ZOSMA_317G00250</name>
</gene>
<sequence>MTRRCSHCSNNGHNSRTCPTKTGLPAVGNGTGTTKTDVGGGLRIFGVRLTEGGGSMIMKKSASMGCISHYSMMTTTPTSSQNQFDSPSSDPMEGDNDNDVDEYTSDDPNHVSCSLNRRGERKKGIPWTEEEHRRFLIGLQKLGKGDWRGIARNYVVSRTPTQVASHAQKYFIRQSNASRRKRRSSLFDMVPDMVPATEEAYYGSLPESQSTNSLTSLDHSQERESIHSEIVIEQSPMELQENGSFASLPPLAPAFYPYIPVPYPYWSPNVSMPVDDEIACKTHVVLRPTPILPKNNSHVDELARMSNLSIKESSINNRLEPSELSSKLLSPSSSRQSAFHANPAVARANLDQGNGSNAIHAV</sequence>
<dbReference type="InterPro" id="IPR017884">
    <property type="entry name" value="SANT_dom"/>
</dbReference>
<dbReference type="GO" id="GO:0009739">
    <property type="term" value="P:response to gibberellin"/>
    <property type="evidence" value="ECO:0000318"/>
    <property type="project" value="GO_Central"/>
</dbReference>
<feature type="domain" description="HTH myb-type" evidence="9">
    <location>
        <begin position="119"/>
        <end position="175"/>
    </location>
</feature>
<dbReference type="PANTHER" id="PTHR44191:SF4">
    <property type="entry name" value="OS01G0187900 PROTEIN"/>
    <property type="match status" value="1"/>
</dbReference>
<dbReference type="InterPro" id="IPR009057">
    <property type="entry name" value="Homeodomain-like_sf"/>
</dbReference>
<feature type="domain" description="SANT" evidence="8">
    <location>
        <begin position="127"/>
        <end position="175"/>
    </location>
</feature>
<evidence type="ECO:0000256" key="6">
    <source>
        <dbReference type="SAM" id="MobiDB-lite"/>
    </source>
</evidence>
<dbReference type="AlphaFoldDB" id="A0A0K9P9H6"/>
<dbReference type="OrthoDB" id="118550at2759"/>
<feature type="region of interest" description="Disordered" evidence="6">
    <location>
        <begin position="73"/>
        <end position="121"/>
    </location>
</feature>
<dbReference type="InterPro" id="IPR052245">
    <property type="entry name" value="Plant_Stress_Dev_TF"/>
</dbReference>
<keyword evidence="3" id="KW-0238">DNA-binding</keyword>
<accession>A0A0K9P9H6</accession>
<dbReference type="EMBL" id="LFYR01001027">
    <property type="protein sequence ID" value="KMZ65609.1"/>
    <property type="molecule type" value="Genomic_DNA"/>
</dbReference>
<dbReference type="STRING" id="29655.A0A0K9P9H6"/>
<keyword evidence="5" id="KW-0539">Nucleus</keyword>
<dbReference type="GO" id="GO:0003677">
    <property type="term" value="F:DNA binding"/>
    <property type="evidence" value="ECO:0007669"/>
    <property type="project" value="UniProtKB-KW"/>
</dbReference>
<dbReference type="NCBIfam" id="TIGR01557">
    <property type="entry name" value="myb_SHAQKYF"/>
    <property type="match status" value="1"/>
</dbReference>
<keyword evidence="11" id="KW-1185">Reference proteome</keyword>
<dbReference type="CDD" id="cd00167">
    <property type="entry name" value="SANT"/>
    <property type="match status" value="1"/>
</dbReference>
<dbReference type="InterPro" id="IPR017930">
    <property type="entry name" value="Myb_dom"/>
</dbReference>
<proteinExistence type="predicted"/>
<evidence type="ECO:0000259" key="8">
    <source>
        <dbReference type="PROSITE" id="PS51293"/>
    </source>
</evidence>
<keyword evidence="2" id="KW-0805">Transcription regulation</keyword>
<dbReference type="FunFam" id="1.10.10.60:FF:000009">
    <property type="entry name" value="transcription factor MYB1R1"/>
    <property type="match status" value="1"/>
</dbReference>
<dbReference type="GO" id="GO:0009723">
    <property type="term" value="P:response to ethylene"/>
    <property type="evidence" value="ECO:0000318"/>
    <property type="project" value="GO_Central"/>
</dbReference>
<dbReference type="GO" id="GO:0005634">
    <property type="term" value="C:nucleus"/>
    <property type="evidence" value="ECO:0007669"/>
    <property type="project" value="UniProtKB-SubCell"/>
</dbReference>
<evidence type="ECO:0000256" key="3">
    <source>
        <dbReference type="ARBA" id="ARBA00023125"/>
    </source>
</evidence>
<dbReference type="OMA" id="MGCISHY"/>
<dbReference type="InterPro" id="IPR006447">
    <property type="entry name" value="Myb_dom_plants"/>
</dbReference>
<keyword evidence="4" id="KW-0804">Transcription</keyword>
<evidence type="ECO:0000259" key="9">
    <source>
        <dbReference type="PROSITE" id="PS51294"/>
    </source>
</evidence>
<evidence type="ECO:0000259" key="7">
    <source>
        <dbReference type="PROSITE" id="PS50090"/>
    </source>
</evidence>
<dbReference type="InterPro" id="IPR001005">
    <property type="entry name" value="SANT/Myb"/>
</dbReference>
<feature type="compositionally biased region" description="Polar residues" evidence="6">
    <location>
        <begin position="7"/>
        <end position="20"/>
    </location>
</feature>
<comment type="subcellular location">
    <subcellularLocation>
        <location evidence="1">Nucleus</location>
    </subcellularLocation>
</comment>
<feature type="compositionally biased region" description="Polar residues" evidence="6">
    <location>
        <begin position="73"/>
        <end position="89"/>
    </location>
</feature>
<dbReference type="SUPFAM" id="SSF46689">
    <property type="entry name" value="Homeodomain-like"/>
    <property type="match status" value="1"/>
</dbReference>
<dbReference type="Gene3D" id="1.10.10.60">
    <property type="entry name" value="Homeodomain-like"/>
    <property type="match status" value="1"/>
</dbReference>
<dbReference type="Proteomes" id="UP000036987">
    <property type="component" value="Unassembled WGS sequence"/>
</dbReference>
<name>A0A0K9P9H6_ZOSMR</name>
<dbReference type="GO" id="GO:0006355">
    <property type="term" value="P:regulation of DNA-templated transcription"/>
    <property type="evidence" value="ECO:0007669"/>
    <property type="project" value="UniProtKB-ARBA"/>
</dbReference>
<evidence type="ECO:0000313" key="10">
    <source>
        <dbReference type="EMBL" id="KMZ65609.1"/>
    </source>
</evidence>
<evidence type="ECO:0000256" key="2">
    <source>
        <dbReference type="ARBA" id="ARBA00023015"/>
    </source>
</evidence>
<comment type="caution">
    <text evidence="10">The sequence shown here is derived from an EMBL/GenBank/DDBJ whole genome shotgun (WGS) entry which is preliminary data.</text>
</comment>
<reference evidence="11" key="1">
    <citation type="journal article" date="2016" name="Nature">
        <title>The genome of the seagrass Zostera marina reveals angiosperm adaptation to the sea.</title>
        <authorList>
            <person name="Olsen J.L."/>
            <person name="Rouze P."/>
            <person name="Verhelst B."/>
            <person name="Lin Y.-C."/>
            <person name="Bayer T."/>
            <person name="Collen J."/>
            <person name="Dattolo E."/>
            <person name="De Paoli E."/>
            <person name="Dittami S."/>
            <person name="Maumus F."/>
            <person name="Michel G."/>
            <person name="Kersting A."/>
            <person name="Lauritano C."/>
            <person name="Lohaus R."/>
            <person name="Toepel M."/>
            <person name="Tonon T."/>
            <person name="Vanneste K."/>
            <person name="Amirebrahimi M."/>
            <person name="Brakel J."/>
            <person name="Bostroem C."/>
            <person name="Chovatia M."/>
            <person name="Grimwood J."/>
            <person name="Jenkins J.W."/>
            <person name="Jueterbock A."/>
            <person name="Mraz A."/>
            <person name="Stam W.T."/>
            <person name="Tice H."/>
            <person name="Bornberg-Bauer E."/>
            <person name="Green P.J."/>
            <person name="Pearson G.A."/>
            <person name="Procaccini G."/>
            <person name="Duarte C.M."/>
            <person name="Schmutz J."/>
            <person name="Reusch T.B.H."/>
            <person name="Van de Peer Y."/>
        </authorList>
    </citation>
    <scope>NUCLEOTIDE SEQUENCE [LARGE SCALE GENOMIC DNA]</scope>
    <source>
        <strain evidence="11">cv. Finnish</strain>
    </source>
</reference>
<dbReference type="PROSITE" id="PS50090">
    <property type="entry name" value="MYB_LIKE"/>
    <property type="match status" value="1"/>
</dbReference>
<protein>
    <submittedName>
        <fullName evidence="10">Myb transcription factor</fullName>
    </submittedName>
</protein>
<dbReference type="Pfam" id="PF00249">
    <property type="entry name" value="Myb_DNA-binding"/>
    <property type="match status" value="1"/>
</dbReference>
<dbReference type="PROSITE" id="PS51293">
    <property type="entry name" value="SANT"/>
    <property type="match status" value="1"/>
</dbReference>
<feature type="region of interest" description="Disordered" evidence="6">
    <location>
        <begin position="1"/>
        <end position="36"/>
    </location>
</feature>